<dbReference type="Pfam" id="PF01323">
    <property type="entry name" value="DSBA"/>
    <property type="match status" value="1"/>
</dbReference>
<proteinExistence type="predicted"/>
<dbReference type="Gene3D" id="3.40.30.10">
    <property type="entry name" value="Glutaredoxin"/>
    <property type="match status" value="1"/>
</dbReference>
<dbReference type="InterPro" id="IPR036249">
    <property type="entry name" value="Thioredoxin-like_sf"/>
</dbReference>
<reference evidence="2 3" key="1">
    <citation type="submission" date="2016-05" db="EMBL/GenBank/DDBJ databases">
        <title>Genome sequencing reveals origins of a unique bacterial endosymbiosis in the earliest lineages of terrestrial Fungi.</title>
        <authorList>
            <consortium name="DOE Joint Genome Institute"/>
            <person name="Uehling J."/>
            <person name="Gryganskyi A."/>
            <person name="Hameed K."/>
            <person name="Tschaplinski T."/>
            <person name="Misztal P."/>
            <person name="Wu S."/>
            <person name="Desiro A."/>
            <person name="Vande Pol N."/>
            <person name="Du Z.-Y."/>
            <person name="Zienkiewicz A."/>
            <person name="Zienkiewicz K."/>
            <person name="Morin E."/>
            <person name="Tisserant E."/>
            <person name="Splivallo R."/>
            <person name="Hainaut M."/>
            <person name="Henrissat B."/>
            <person name="Ohm R."/>
            <person name="Kuo A."/>
            <person name="Yan J."/>
            <person name="Lipzen A."/>
            <person name="Nolan M."/>
            <person name="Labutti K."/>
            <person name="Barry K."/>
            <person name="Goldstein A."/>
            <person name="Labbe J."/>
            <person name="Schadt C."/>
            <person name="Tuskan G."/>
            <person name="Grigoriev I."/>
            <person name="Martin F."/>
            <person name="Vilgalys R."/>
            <person name="Bonito G."/>
        </authorList>
    </citation>
    <scope>NUCLEOTIDE SEQUENCE [LARGE SCALE GENOMIC DNA]</scope>
    <source>
        <strain evidence="2 3">AG-77</strain>
    </source>
</reference>
<name>A0A197KFS2_9FUNG</name>
<dbReference type="EMBL" id="KV442011">
    <property type="protein sequence ID" value="OAQ36572.1"/>
    <property type="molecule type" value="Genomic_DNA"/>
</dbReference>
<feature type="domain" description="DSBA-like thioredoxin" evidence="1">
    <location>
        <begin position="22"/>
        <end position="221"/>
    </location>
</feature>
<organism evidence="2 3">
    <name type="scientific">Linnemannia elongata AG-77</name>
    <dbReference type="NCBI Taxonomy" id="1314771"/>
    <lineage>
        <taxon>Eukaryota</taxon>
        <taxon>Fungi</taxon>
        <taxon>Fungi incertae sedis</taxon>
        <taxon>Mucoromycota</taxon>
        <taxon>Mortierellomycotina</taxon>
        <taxon>Mortierellomycetes</taxon>
        <taxon>Mortierellales</taxon>
        <taxon>Mortierellaceae</taxon>
        <taxon>Linnemannia</taxon>
    </lineage>
</organism>
<dbReference type="OrthoDB" id="1930760at2759"/>
<dbReference type="CDD" id="cd03024">
    <property type="entry name" value="DsbA_FrnE"/>
    <property type="match status" value="1"/>
</dbReference>
<evidence type="ECO:0000313" key="2">
    <source>
        <dbReference type="EMBL" id="OAQ36572.1"/>
    </source>
</evidence>
<dbReference type="GO" id="GO:0016491">
    <property type="term" value="F:oxidoreductase activity"/>
    <property type="evidence" value="ECO:0007669"/>
    <property type="project" value="InterPro"/>
</dbReference>
<dbReference type="AlphaFoldDB" id="A0A197KFS2"/>
<dbReference type="Proteomes" id="UP000078512">
    <property type="component" value="Unassembled WGS sequence"/>
</dbReference>
<sequence length="228" mass="25287">MTTAATTATSAAAAPAGKTIKIDIVSDTVCPWCYIGKKRLEKAITAFKAAPEHKDVKFQIDWHPYQLDPSASRVPIKKMDMYASKFGAARAPLIRDRMIQVGHEEGINFSYNGSVVNTLDSHRLINYATARGKQDEIVEELFRNYFEEDKCGEVPTLIDSAVKIGLDRGEVEKFLASNEGVKEVQDEIERSKMEGVQGVPNITIGNKYVLSGAQEPDTFVEVFNRIAK</sequence>
<gene>
    <name evidence="2" type="ORF">K457DRAFT_131781</name>
</gene>
<dbReference type="PANTHER" id="PTHR13887:SF41">
    <property type="entry name" value="THIOREDOXIN SUPERFAMILY PROTEIN"/>
    <property type="match status" value="1"/>
</dbReference>
<keyword evidence="3" id="KW-1185">Reference proteome</keyword>
<dbReference type="PANTHER" id="PTHR13887">
    <property type="entry name" value="GLUTATHIONE S-TRANSFERASE KAPPA"/>
    <property type="match status" value="1"/>
</dbReference>
<dbReference type="InterPro" id="IPR001853">
    <property type="entry name" value="DSBA-like_thioredoxin_dom"/>
</dbReference>
<evidence type="ECO:0000313" key="3">
    <source>
        <dbReference type="Proteomes" id="UP000078512"/>
    </source>
</evidence>
<dbReference type="STRING" id="1314771.A0A197KFS2"/>
<protein>
    <submittedName>
        <fullName evidence="2">Thioredoxin-like protein</fullName>
    </submittedName>
</protein>
<accession>A0A197KFS2</accession>
<evidence type="ECO:0000259" key="1">
    <source>
        <dbReference type="Pfam" id="PF01323"/>
    </source>
</evidence>
<dbReference type="SUPFAM" id="SSF52833">
    <property type="entry name" value="Thioredoxin-like"/>
    <property type="match status" value="1"/>
</dbReference>